<organism evidence="2 3">
    <name type="scientific">Alkaliphilus peptidifermentans DSM 18978</name>
    <dbReference type="NCBI Taxonomy" id="1120976"/>
    <lineage>
        <taxon>Bacteria</taxon>
        <taxon>Bacillati</taxon>
        <taxon>Bacillota</taxon>
        <taxon>Clostridia</taxon>
        <taxon>Peptostreptococcales</taxon>
        <taxon>Natronincolaceae</taxon>
        <taxon>Alkaliphilus</taxon>
    </lineage>
</organism>
<reference evidence="2 3" key="1">
    <citation type="submission" date="2016-10" db="EMBL/GenBank/DDBJ databases">
        <authorList>
            <person name="de Groot N.N."/>
        </authorList>
    </citation>
    <scope>NUCLEOTIDE SEQUENCE [LARGE SCALE GENOMIC DNA]</scope>
    <source>
        <strain evidence="2 3">DSM 18978</strain>
    </source>
</reference>
<dbReference type="SMART" id="SM01117">
    <property type="entry name" value="Cyt-b5"/>
    <property type="match status" value="1"/>
</dbReference>
<dbReference type="Proteomes" id="UP000198636">
    <property type="component" value="Unassembled WGS sequence"/>
</dbReference>
<dbReference type="RefSeq" id="WP_207647883.1">
    <property type="nucleotide sequence ID" value="NZ_FMUS01000006.1"/>
</dbReference>
<dbReference type="AlphaFoldDB" id="A0A1G5F2F2"/>
<dbReference type="EMBL" id="FMUS01000006">
    <property type="protein sequence ID" value="SCY33291.1"/>
    <property type="molecule type" value="Genomic_DNA"/>
</dbReference>
<evidence type="ECO:0000313" key="3">
    <source>
        <dbReference type="Proteomes" id="UP000198636"/>
    </source>
</evidence>
<dbReference type="SUPFAM" id="SSF55856">
    <property type="entry name" value="Cytochrome b5-like heme/steroid binding domain"/>
    <property type="match status" value="1"/>
</dbReference>
<proteinExistence type="predicted"/>
<keyword evidence="3" id="KW-1185">Reference proteome</keyword>
<gene>
    <name evidence="2" type="ORF">SAMN03080606_01313</name>
</gene>
<dbReference type="Pfam" id="PF00173">
    <property type="entry name" value="Cyt-b5"/>
    <property type="match status" value="1"/>
</dbReference>
<dbReference type="PROSITE" id="PS51257">
    <property type="entry name" value="PROKAR_LIPOPROTEIN"/>
    <property type="match status" value="1"/>
</dbReference>
<dbReference type="STRING" id="1120976.SAMN03080606_01313"/>
<dbReference type="InterPro" id="IPR001199">
    <property type="entry name" value="Cyt_B5-like_heme/steroid-bd"/>
</dbReference>
<dbReference type="InterPro" id="IPR036400">
    <property type="entry name" value="Cyt_B5-like_heme/steroid_sf"/>
</dbReference>
<evidence type="ECO:0000313" key="2">
    <source>
        <dbReference type="EMBL" id="SCY33291.1"/>
    </source>
</evidence>
<dbReference type="Gene3D" id="3.10.120.10">
    <property type="entry name" value="Cytochrome b5-like heme/steroid binding domain"/>
    <property type="match status" value="1"/>
</dbReference>
<name>A0A1G5F2F2_9FIRM</name>
<protein>
    <submittedName>
        <fullName evidence="2">Predicted heme/steroid binding protein</fullName>
    </submittedName>
</protein>
<sequence length="111" mass="12198">MKRKKITMLLIILLLLAFFVIGCKTETGPTSEEGLQEFTIEELAQYNGKNGMAAYVAVDGVVYDVTEISAWKDGQHNGFEAGKDLTDAIKNQSPHGVSKLRNVKKVGILIE</sequence>
<feature type="domain" description="Cytochrome b5 heme-binding" evidence="1">
    <location>
        <begin position="38"/>
        <end position="110"/>
    </location>
</feature>
<evidence type="ECO:0000259" key="1">
    <source>
        <dbReference type="SMART" id="SM01117"/>
    </source>
</evidence>
<accession>A0A1G5F2F2</accession>